<dbReference type="PANTHER" id="PTHR38248:SF2">
    <property type="entry name" value="FUNK1 11"/>
    <property type="match status" value="1"/>
</dbReference>
<dbReference type="OrthoDB" id="2803741at2759"/>
<dbReference type="InterPro" id="IPR040976">
    <property type="entry name" value="Pkinase_fungal"/>
</dbReference>
<name>A0A0C3RXA4_PHLG1</name>
<feature type="non-terminal residue" evidence="2">
    <location>
        <position position="224"/>
    </location>
</feature>
<dbReference type="EMBL" id="KN840518">
    <property type="protein sequence ID" value="KIP06421.1"/>
    <property type="molecule type" value="Genomic_DNA"/>
</dbReference>
<dbReference type="STRING" id="745531.A0A0C3RXA4"/>
<keyword evidence="3" id="KW-1185">Reference proteome</keyword>
<dbReference type="Pfam" id="PF17667">
    <property type="entry name" value="Pkinase_fungal"/>
    <property type="match status" value="1"/>
</dbReference>
<reference evidence="2 3" key="1">
    <citation type="journal article" date="2014" name="PLoS Genet.">
        <title>Analysis of the Phlebiopsis gigantea genome, transcriptome and secretome provides insight into its pioneer colonization strategies of wood.</title>
        <authorList>
            <person name="Hori C."/>
            <person name="Ishida T."/>
            <person name="Igarashi K."/>
            <person name="Samejima M."/>
            <person name="Suzuki H."/>
            <person name="Master E."/>
            <person name="Ferreira P."/>
            <person name="Ruiz-Duenas F.J."/>
            <person name="Held B."/>
            <person name="Canessa P."/>
            <person name="Larrondo L.F."/>
            <person name="Schmoll M."/>
            <person name="Druzhinina I.S."/>
            <person name="Kubicek C.P."/>
            <person name="Gaskell J.A."/>
            <person name="Kersten P."/>
            <person name="St John F."/>
            <person name="Glasner J."/>
            <person name="Sabat G."/>
            <person name="Splinter BonDurant S."/>
            <person name="Syed K."/>
            <person name="Yadav J."/>
            <person name="Mgbeahuruike A.C."/>
            <person name="Kovalchuk A."/>
            <person name="Asiegbu F.O."/>
            <person name="Lackner G."/>
            <person name="Hoffmeister D."/>
            <person name="Rencoret J."/>
            <person name="Gutierrez A."/>
            <person name="Sun H."/>
            <person name="Lindquist E."/>
            <person name="Barry K."/>
            <person name="Riley R."/>
            <person name="Grigoriev I.V."/>
            <person name="Henrissat B."/>
            <person name="Kues U."/>
            <person name="Berka R.M."/>
            <person name="Martinez A.T."/>
            <person name="Covert S.F."/>
            <person name="Blanchette R.A."/>
            <person name="Cullen D."/>
        </authorList>
    </citation>
    <scope>NUCLEOTIDE SEQUENCE [LARGE SCALE GENOMIC DNA]</scope>
    <source>
        <strain evidence="2 3">11061_1 CR5-6</strain>
    </source>
</reference>
<evidence type="ECO:0000259" key="1">
    <source>
        <dbReference type="Pfam" id="PF17667"/>
    </source>
</evidence>
<organism evidence="2 3">
    <name type="scientific">Phlebiopsis gigantea (strain 11061_1 CR5-6)</name>
    <name type="common">White-rot fungus</name>
    <name type="synonym">Peniophora gigantea</name>
    <dbReference type="NCBI Taxonomy" id="745531"/>
    <lineage>
        <taxon>Eukaryota</taxon>
        <taxon>Fungi</taxon>
        <taxon>Dikarya</taxon>
        <taxon>Basidiomycota</taxon>
        <taxon>Agaricomycotina</taxon>
        <taxon>Agaricomycetes</taxon>
        <taxon>Polyporales</taxon>
        <taxon>Phanerochaetaceae</taxon>
        <taxon>Phlebiopsis</taxon>
    </lineage>
</organism>
<sequence>MAQHSPSCLSRKNLKYMHSAYPNLATEEHRRKDLREVVPVIPADCFFGNGLLPDLRPGINVKLWQNSSRQLLQHEDEVLAVWPRIIDEIIEASGVDRSEATLTFECNPSGIIHWYSRNNHSRPDCVGRLSSASGDFYERQWTDVAVPGEFKKANTLDGLRDDTTKVIRSMRHIMREDPRRRFVFGFTIEQCQMRLWLVSRSDVLVSFAIDVHKHHRRVIEFFLR</sequence>
<evidence type="ECO:0000313" key="2">
    <source>
        <dbReference type="EMBL" id="KIP06421.1"/>
    </source>
</evidence>
<protein>
    <recommendedName>
        <fullName evidence="1">Fungal-type protein kinase domain-containing protein</fullName>
    </recommendedName>
</protein>
<dbReference type="PANTHER" id="PTHR38248">
    <property type="entry name" value="FUNK1 6"/>
    <property type="match status" value="1"/>
</dbReference>
<feature type="domain" description="Fungal-type protein kinase" evidence="1">
    <location>
        <begin position="138"/>
        <end position="223"/>
    </location>
</feature>
<proteinExistence type="predicted"/>
<accession>A0A0C3RXA4</accession>
<gene>
    <name evidence="2" type="ORF">PHLGIDRAFT_118977</name>
</gene>
<dbReference type="Proteomes" id="UP000053257">
    <property type="component" value="Unassembled WGS sequence"/>
</dbReference>
<dbReference type="HOGENOM" id="CLU_1237601_0_0_1"/>
<evidence type="ECO:0000313" key="3">
    <source>
        <dbReference type="Proteomes" id="UP000053257"/>
    </source>
</evidence>
<dbReference type="AlphaFoldDB" id="A0A0C3RXA4"/>